<evidence type="ECO:0000313" key="2">
    <source>
        <dbReference type="Proteomes" id="UP000030700"/>
    </source>
</evidence>
<dbReference type="Proteomes" id="UP000030700">
    <property type="component" value="Unassembled WGS sequence"/>
</dbReference>
<keyword evidence="2" id="KW-1185">Reference proteome</keyword>
<dbReference type="STRING" id="1499966.U14_02661"/>
<evidence type="ECO:0000313" key="1">
    <source>
        <dbReference type="EMBL" id="GAK51417.1"/>
    </source>
</evidence>
<gene>
    <name evidence="1" type="ORF">U14_02661</name>
</gene>
<keyword evidence="1" id="KW-0489">Methyltransferase</keyword>
<dbReference type="GO" id="GO:0008168">
    <property type="term" value="F:methyltransferase activity"/>
    <property type="evidence" value="ECO:0007669"/>
    <property type="project" value="UniProtKB-KW"/>
</dbReference>
<dbReference type="Pfam" id="PF13489">
    <property type="entry name" value="Methyltransf_23"/>
    <property type="match status" value="1"/>
</dbReference>
<dbReference type="InterPro" id="IPR029063">
    <property type="entry name" value="SAM-dependent_MTases_sf"/>
</dbReference>
<dbReference type="HOGENOM" id="CLU_887570_0_0_0"/>
<dbReference type="EMBL" id="DF820457">
    <property type="protein sequence ID" value="GAK51417.1"/>
    <property type="molecule type" value="Genomic_DNA"/>
</dbReference>
<accession>A0A081BM01</accession>
<dbReference type="AlphaFoldDB" id="A0A081BM01"/>
<keyword evidence="1" id="KW-0808">Transferase</keyword>
<organism evidence="1">
    <name type="scientific">Candidatus Moduliflexus flocculans</name>
    <dbReference type="NCBI Taxonomy" id="1499966"/>
    <lineage>
        <taxon>Bacteria</taxon>
        <taxon>Candidatus Moduliflexota</taxon>
        <taxon>Candidatus Moduliflexia</taxon>
        <taxon>Candidatus Moduliflexales</taxon>
        <taxon>Candidatus Moduliflexaceae</taxon>
    </lineage>
</organism>
<dbReference type="GO" id="GO:0032259">
    <property type="term" value="P:methylation"/>
    <property type="evidence" value="ECO:0007669"/>
    <property type="project" value="UniProtKB-KW"/>
</dbReference>
<sequence>MCMYAPNPLHDIKVFFKAVLTNQFAFWSPKAYIRFTKETGRKSEEESVEHVGRYFLQCFADYFAELDIAPDDIQNFLKGKHLLEYGPGDILGMPLLMYAYGAEKIDCVDRFPLQKMSEFNLRVYTFLLDSLTADLQALARQALQNPYDLREGFRPECITYSINKKGLSGAFDSYDLIFSRAVLEHVNSLDETFLDMKHALKMGGIAIHRVDLSSHGLDRYTELDFLTWPDLLYHIMYSCKGVPNRHRITAYKDAIRRHDFRCKKLVPIRMVALDSVKKISAYLPERFRGVPDEELTCTDFWMIFTKECASSPN</sequence>
<protein>
    <submittedName>
        <fullName evidence="1">Methyltransferase type 12</fullName>
    </submittedName>
</protein>
<name>A0A081BM01_9BACT</name>
<dbReference type="Gene3D" id="3.40.50.150">
    <property type="entry name" value="Vaccinia Virus protein VP39"/>
    <property type="match status" value="1"/>
</dbReference>
<reference evidence="1" key="1">
    <citation type="journal article" date="2015" name="PeerJ">
        <title>First genomic representation of candidate bacterial phylum KSB3 points to enhanced environmental sensing as a trigger of wastewater bulking.</title>
        <authorList>
            <person name="Sekiguchi Y."/>
            <person name="Ohashi A."/>
            <person name="Parks D.H."/>
            <person name="Yamauchi T."/>
            <person name="Tyson G.W."/>
            <person name="Hugenholtz P."/>
        </authorList>
    </citation>
    <scope>NUCLEOTIDE SEQUENCE [LARGE SCALE GENOMIC DNA]</scope>
</reference>
<dbReference type="SUPFAM" id="SSF53335">
    <property type="entry name" value="S-adenosyl-L-methionine-dependent methyltransferases"/>
    <property type="match status" value="1"/>
</dbReference>
<proteinExistence type="predicted"/>